<feature type="transmembrane region" description="Helical" evidence="10">
    <location>
        <begin position="268"/>
        <end position="285"/>
    </location>
</feature>
<dbReference type="GO" id="GO:0015385">
    <property type="term" value="F:sodium:proton antiporter activity"/>
    <property type="evidence" value="ECO:0007669"/>
    <property type="project" value="InterPro"/>
</dbReference>
<feature type="transmembrane region" description="Helical" evidence="10">
    <location>
        <begin position="420"/>
        <end position="443"/>
    </location>
</feature>
<feature type="domain" description="Cation/H+ exchanger transmembrane" evidence="11">
    <location>
        <begin position="15"/>
        <end position="443"/>
    </location>
</feature>
<feature type="transmembrane region" description="Helical" evidence="10">
    <location>
        <begin position="32"/>
        <end position="51"/>
    </location>
</feature>
<evidence type="ECO:0000256" key="1">
    <source>
        <dbReference type="ARBA" id="ARBA00004651"/>
    </source>
</evidence>
<keyword evidence="7" id="KW-0406">Ion transport</keyword>
<keyword evidence="6" id="KW-0915">Sodium</keyword>
<keyword evidence="2" id="KW-0813">Transport</keyword>
<evidence type="ECO:0000256" key="4">
    <source>
        <dbReference type="ARBA" id="ARBA00022692"/>
    </source>
</evidence>
<dbReference type="PANTHER" id="PTHR10110:SF86">
    <property type="entry name" value="SODIUM_HYDROGEN EXCHANGER 7"/>
    <property type="match status" value="1"/>
</dbReference>
<keyword evidence="5 10" id="KW-1133">Transmembrane helix</keyword>
<dbReference type="RefSeq" id="WP_184324755.1">
    <property type="nucleotide sequence ID" value="NZ_JACHLZ010000001.1"/>
</dbReference>
<keyword evidence="8 10" id="KW-0472">Membrane</keyword>
<keyword evidence="4 10" id="KW-0812">Transmembrane</keyword>
<dbReference type="EMBL" id="JACHLZ010000001">
    <property type="protein sequence ID" value="MBB5831255.1"/>
    <property type="molecule type" value="Genomic_DNA"/>
</dbReference>
<feature type="transmembrane region" description="Helical" evidence="10">
    <location>
        <begin position="236"/>
        <end position="256"/>
    </location>
</feature>
<sequence>MGLEELELVAVLAVLIIVGASYFAGKLGVATPIVLVLLGLGLSLIPGLPPVAPDPELILAVVLPPLLYSAAVNMPVVDFRRDLRTIGALSVVLVLVSAVGTGVLLWWLLPDLGLPAAIAVGAVISPPDAVAATSIGKRLGLPPRLLTILEGEGLVNDATALVLLRTAVAATAGAFSFWQAAGDFAYAVAVAAVIGAVVGMVALRVRSHIDQPALTTAISFVVPFIAYLPAEVAGASGVLSVVAAGLVTGAGGVRRLSVQDRTAERTNWLTIQLLLENGVFLLMGLQLRTLVADVEGAGLSVTTSLWLGLLMVVALTAIRAVFIVPVVLAARKRRSGHEEKARRFEEILEHVTADERLRTHPRGVKIERWLQRHQADARFYAGNGLGWRGGAVLAWTGMRGVVTLAAAQSLPLDFPYRSQLILLAFVVALVTLVLQGGTLPLLIRVLGIRGTTEDTRRRELSLLLGEMSEAAVGQVLDNPDLRRRDGSRFDDEVLEAARRTFARTTTALEADGTADPRAGQVPELAQLLAEVQQDALDEARSLGAYDSRTIGRAQKMLDSRALRRDGL</sequence>
<comment type="caution">
    <text evidence="12">The sequence shown here is derived from an EMBL/GenBank/DDBJ whole genome shotgun (WGS) entry which is preliminary data.</text>
</comment>
<keyword evidence="9" id="KW-0739">Sodium transport</keyword>
<keyword evidence="13" id="KW-1185">Reference proteome</keyword>
<evidence type="ECO:0000256" key="10">
    <source>
        <dbReference type="SAM" id="Phobius"/>
    </source>
</evidence>
<organism evidence="12 13">
    <name type="scientific">Brachybacterium aquaticum</name>
    <dbReference type="NCBI Taxonomy" id="1432564"/>
    <lineage>
        <taxon>Bacteria</taxon>
        <taxon>Bacillati</taxon>
        <taxon>Actinomycetota</taxon>
        <taxon>Actinomycetes</taxon>
        <taxon>Micrococcales</taxon>
        <taxon>Dermabacteraceae</taxon>
        <taxon>Brachybacterium</taxon>
    </lineage>
</organism>
<comment type="subcellular location">
    <subcellularLocation>
        <location evidence="1">Cell membrane</location>
        <topology evidence="1">Multi-pass membrane protein</topology>
    </subcellularLocation>
</comment>
<dbReference type="PANTHER" id="PTHR10110">
    <property type="entry name" value="SODIUM/HYDROGEN EXCHANGER"/>
    <property type="match status" value="1"/>
</dbReference>
<proteinExistence type="predicted"/>
<dbReference type="GO" id="GO:0051453">
    <property type="term" value="P:regulation of intracellular pH"/>
    <property type="evidence" value="ECO:0007669"/>
    <property type="project" value="TreeGrafter"/>
</dbReference>
<evidence type="ECO:0000256" key="5">
    <source>
        <dbReference type="ARBA" id="ARBA00022989"/>
    </source>
</evidence>
<dbReference type="Pfam" id="PF00999">
    <property type="entry name" value="Na_H_Exchanger"/>
    <property type="match status" value="1"/>
</dbReference>
<evidence type="ECO:0000256" key="3">
    <source>
        <dbReference type="ARBA" id="ARBA00022475"/>
    </source>
</evidence>
<dbReference type="Proteomes" id="UP000588158">
    <property type="component" value="Unassembled WGS sequence"/>
</dbReference>
<dbReference type="GO" id="GO:0098719">
    <property type="term" value="P:sodium ion import across plasma membrane"/>
    <property type="evidence" value="ECO:0007669"/>
    <property type="project" value="TreeGrafter"/>
</dbReference>
<protein>
    <submittedName>
        <fullName evidence="12">CPA1 family monovalent cation:H+ antiporter</fullName>
    </submittedName>
</protein>
<dbReference type="GO" id="GO:0015386">
    <property type="term" value="F:potassium:proton antiporter activity"/>
    <property type="evidence" value="ECO:0007669"/>
    <property type="project" value="TreeGrafter"/>
</dbReference>
<feature type="transmembrane region" description="Helical" evidence="10">
    <location>
        <begin position="6"/>
        <end position="25"/>
    </location>
</feature>
<gene>
    <name evidence="12" type="ORF">HNR70_001068</name>
</gene>
<keyword evidence="3" id="KW-1003">Cell membrane</keyword>
<feature type="transmembrane region" description="Helical" evidence="10">
    <location>
        <begin position="305"/>
        <end position="330"/>
    </location>
</feature>
<dbReference type="Gene3D" id="6.10.140.1330">
    <property type="match status" value="1"/>
</dbReference>
<reference evidence="12 13" key="1">
    <citation type="submission" date="2020-08" db="EMBL/GenBank/DDBJ databases">
        <title>Sequencing the genomes of 1000 actinobacteria strains.</title>
        <authorList>
            <person name="Klenk H.-P."/>
        </authorList>
    </citation>
    <scope>NUCLEOTIDE SEQUENCE [LARGE SCALE GENOMIC DNA]</scope>
    <source>
        <strain evidence="12 13">DSM 28796</strain>
    </source>
</reference>
<feature type="transmembrane region" description="Helical" evidence="10">
    <location>
        <begin position="57"/>
        <end position="76"/>
    </location>
</feature>
<evidence type="ECO:0000313" key="13">
    <source>
        <dbReference type="Proteomes" id="UP000588158"/>
    </source>
</evidence>
<dbReference type="InterPro" id="IPR018422">
    <property type="entry name" value="Cation/H_exchanger_CPA1"/>
</dbReference>
<name>A0A841AD27_9MICO</name>
<feature type="transmembrane region" description="Helical" evidence="10">
    <location>
        <begin position="88"/>
        <end position="108"/>
    </location>
</feature>
<feature type="transmembrane region" description="Helical" evidence="10">
    <location>
        <begin position="184"/>
        <end position="205"/>
    </location>
</feature>
<dbReference type="GO" id="GO:0005886">
    <property type="term" value="C:plasma membrane"/>
    <property type="evidence" value="ECO:0007669"/>
    <property type="project" value="UniProtKB-SubCell"/>
</dbReference>
<dbReference type="AlphaFoldDB" id="A0A841AD27"/>
<evidence type="ECO:0000256" key="2">
    <source>
        <dbReference type="ARBA" id="ARBA00022448"/>
    </source>
</evidence>
<evidence type="ECO:0000313" key="12">
    <source>
        <dbReference type="EMBL" id="MBB5831255.1"/>
    </source>
</evidence>
<feature type="transmembrane region" description="Helical" evidence="10">
    <location>
        <begin position="212"/>
        <end position="230"/>
    </location>
</feature>
<accession>A0A841AD27</accession>
<evidence type="ECO:0000256" key="8">
    <source>
        <dbReference type="ARBA" id="ARBA00023136"/>
    </source>
</evidence>
<evidence type="ECO:0000259" key="11">
    <source>
        <dbReference type="Pfam" id="PF00999"/>
    </source>
</evidence>
<dbReference type="InterPro" id="IPR006153">
    <property type="entry name" value="Cation/H_exchanger_TM"/>
</dbReference>
<evidence type="ECO:0000256" key="9">
    <source>
        <dbReference type="ARBA" id="ARBA00023201"/>
    </source>
</evidence>
<evidence type="ECO:0000256" key="7">
    <source>
        <dbReference type="ARBA" id="ARBA00023065"/>
    </source>
</evidence>
<evidence type="ECO:0000256" key="6">
    <source>
        <dbReference type="ARBA" id="ARBA00023053"/>
    </source>
</evidence>